<dbReference type="FunFam" id="3.40.710.10:FF:000001">
    <property type="entry name" value="D-alanyl-D-alanine serine-type carboxypeptidase"/>
    <property type="match status" value="1"/>
</dbReference>
<accession>A0A432VZB4</accession>
<keyword evidence="11" id="KW-0378">Hydrolase</keyword>
<keyword evidence="12" id="KW-0133">Cell shape</keyword>
<evidence type="ECO:0000256" key="2">
    <source>
        <dbReference type="ARBA" id="ARBA00004417"/>
    </source>
</evidence>
<evidence type="ECO:0000256" key="13">
    <source>
        <dbReference type="ARBA" id="ARBA00022984"/>
    </source>
</evidence>
<dbReference type="AlphaFoldDB" id="A0A432VZB4"/>
<dbReference type="PANTHER" id="PTHR21581:SF6">
    <property type="entry name" value="TRAFFICKING PROTEIN PARTICLE COMPLEX SUBUNIT 12"/>
    <property type="match status" value="1"/>
</dbReference>
<dbReference type="PRINTS" id="PR00725">
    <property type="entry name" value="DADACBPTASE1"/>
</dbReference>
<dbReference type="InterPro" id="IPR015956">
    <property type="entry name" value="Peniciliin-bd_prot_C_sf"/>
</dbReference>
<evidence type="ECO:0000256" key="19">
    <source>
        <dbReference type="PIRSR" id="PIRSR618044-2"/>
    </source>
</evidence>
<feature type="binding site" evidence="19">
    <location>
        <position position="232"/>
    </location>
    <ligand>
        <name>substrate</name>
    </ligand>
</feature>
<evidence type="ECO:0000256" key="4">
    <source>
        <dbReference type="ARBA" id="ARBA00007164"/>
    </source>
</evidence>
<dbReference type="SUPFAM" id="SSF56601">
    <property type="entry name" value="beta-lactamase/transpeptidase-like"/>
    <property type="match status" value="1"/>
</dbReference>
<evidence type="ECO:0000259" key="22">
    <source>
        <dbReference type="SMART" id="SM00936"/>
    </source>
</evidence>
<dbReference type="RefSeq" id="WP_126791350.1">
    <property type="nucleotide sequence ID" value="NZ_PIPI01000001.1"/>
</dbReference>
<dbReference type="GO" id="GO:0008360">
    <property type="term" value="P:regulation of cell shape"/>
    <property type="evidence" value="ECO:0007669"/>
    <property type="project" value="UniProtKB-KW"/>
</dbReference>
<dbReference type="EMBL" id="PIPI01000001">
    <property type="protein sequence ID" value="RUO22002.1"/>
    <property type="molecule type" value="Genomic_DNA"/>
</dbReference>
<keyword evidence="14" id="KW-0472">Membrane</keyword>
<name>A0A432VZB4_9GAMM</name>
<proteinExistence type="inferred from homology"/>
<dbReference type="GO" id="GO:0009252">
    <property type="term" value="P:peptidoglycan biosynthetic process"/>
    <property type="evidence" value="ECO:0007669"/>
    <property type="project" value="UniProtKB-UniPathway"/>
</dbReference>
<dbReference type="Pfam" id="PF00768">
    <property type="entry name" value="Peptidase_S11"/>
    <property type="match status" value="1"/>
</dbReference>
<evidence type="ECO:0000256" key="8">
    <source>
        <dbReference type="ARBA" id="ARBA00022645"/>
    </source>
</evidence>
<feature type="signal peptide" evidence="21">
    <location>
        <begin position="1"/>
        <end position="27"/>
    </location>
</feature>
<evidence type="ECO:0000256" key="1">
    <source>
        <dbReference type="ARBA" id="ARBA00003217"/>
    </source>
</evidence>
<keyword evidence="24" id="KW-1185">Reference proteome</keyword>
<keyword evidence="8 23" id="KW-0121">Carboxypeptidase</keyword>
<dbReference type="InterPro" id="IPR018044">
    <property type="entry name" value="Peptidase_S11"/>
</dbReference>
<dbReference type="Pfam" id="PF07943">
    <property type="entry name" value="PBP5_C"/>
    <property type="match status" value="1"/>
</dbReference>
<keyword evidence="7" id="KW-0997">Cell inner membrane</keyword>
<evidence type="ECO:0000313" key="24">
    <source>
        <dbReference type="Proteomes" id="UP000288212"/>
    </source>
</evidence>
<feature type="active site" description="Acyl-ester intermediate" evidence="18">
    <location>
        <position position="66"/>
    </location>
</feature>
<evidence type="ECO:0000256" key="14">
    <source>
        <dbReference type="ARBA" id="ARBA00023136"/>
    </source>
</evidence>
<comment type="pathway">
    <text evidence="3">Cell wall biogenesis; peptidoglycan biosynthesis.</text>
</comment>
<feature type="active site" evidence="18">
    <location>
        <position position="129"/>
    </location>
</feature>
<evidence type="ECO:0000256" key="12">
    <source>
        <dbReference type="ARBA" id="ARBA00022960"/>
    </source>
</evidence>
<dbReference type="EC" id="3.4.16.4" evidence="5"/>
<feature type="chain" id="PRO_5019518022" description="serine-type D-Ala-D-Ala carboxypeptidase" evidence="21">
    <location>
        <begin position="28"/>
        <end position="390"/>
    </location>
</feature>
<dbReference type="GO" id="GO:0006508">
    <property type="term" value="P:proteolysis"/>
    <property type="evidence" value="ECO:0007669"/>
    <property type="project" value="UniProtKB-KW"/>
</dbReference>
<feature type="domain" description="Peptidase S11 D-Ala-D-Ala carboxypeptidase A C-terminal" evidence="22">
    <location>
        <begin position="282"/>
        <end position="372"/>
    </location>
</feature>
<gene>
    <name evidence="23" type="ORF">CWE06_03985</name>
</gene>
<dbReference type="PANTHER" id="PTHR21581">
    <property type="entry name" value="D-ALANYL-D-ALANINE CARBOXYPEPTIDASE"/>
    <property type="match status" value="1"/>
</dbReference>
<keyword evidence="10 21" id="KW-0732">Signal</keyword>
<dbReference type="InterPro" id="IPR001967">
    <property type="entry name" value="Peptidase_S11_N"/>
</dbReference>
<evidence type="ECO:0000256" key="6">
    <source>
        <dbReference type="ARBA" id="ARBA00022475"/>
    </source>
</evidence>
<feature type="active site" description="Proton acceptor" evidence="18">
    <location>
        <position position="69"/>
    </location>
</feature>
<evidence type="ECO:0000256" key="20">
    <source>
        <dbReference type="RuleBase" id="RU004016"/>
    </source>
</evidence>
<protein>
    <recommendedName>
        <fullName evidence="5">serine-type D-Ala-D-Ala carboxypeptidase</fullName>
        <ecNumber evidence="5">3.4.16.4</ecNumber>
    </recommendedName>
</protein>
<evidence type="ECO:0000256" key="21">
    <source>
        <dbReference type="SAM" id="SignalP"/>
    </source>
</evidence>
<dbReference type="InterPro" id="IPR037167">
    <property type="entry name" value="Peptidase_S11_C_sf"/>
</dbReference>
<dbReference type="GO" id="GO:0005886">
    <property type="term" value="C:plasma membrane"/>
    <property type="evidence" value="ECO:0007669"/>
    <property type="project" value="UniProtKB-SubCell"/>
</dbReference>
<evidence type="ECO:0000256" key="10">
    <source>
        <dbReference type="ARBA" id="ARBA00022729"/>
    </source>
</evidence>
<evidence type="ECO:0000256" key="9">
    <source>
        <dbReference type="ARBA" id="ARBA00022670"/>
    </source>
</evidence>
<dbReference type="SUPFAM" id="SSF69189">
    <property type="entry name" value="Penicillin-binding protein associated domain"/>
    <property type="match status" value="1"/>
</dbReference>
<comment type="caution">
    <text evidence="23">The sequence shown here is derived from an EMBL/GenBank/DDBJ whole genome shotgun (WGS) entry which is preliminary data.</text>
</comment>
<organism evidence="23 24">
    <name type="scientific">Aliidiomarina haloalkalitolerans</name>
    <dbReference type="NCBI Taxonomy" id="859059"/>
    <lineage>
        <taxon>Bacteria</taxon>
        <taxon>Pseudomonadati</taxon>
        <taxon>Pseudomonadota</taxon>
        <taxon>Gammaproteobacteria</taxon>
        <taxon>Alteromonadales</taxon>
        <taxon>Idiomarinaceae</taxon>
        <taxon>Aliidiomarina</taxon>
    </lineage>
</organism>
<comment type="catalytic activity">
    <reaction evidence="16">
        <text>Preferential cleavage: (Ac)2-L-Lys-D-Ala-|-D-Ala. Also transpeptidation of peptidyl-alanyl moieties that are N-acyl substituents of D-alanine.</text>
        <dbReference type="EC" id="3.4.16.4"/>
    </reaction>
</comment>
<keyword evidence="6" id="KW-1003">Cell membrane</keyword>
<dbReference type="GO" id="GO:0009002">
    <property type="term" value="F:serine-type D-Ala-D-Ala carboxypeptidase activity"/>
    <property type="evidence" value="ECO:0007669"/>
    <property type="project" value="UniProtKB-EC"/>
</dbReference>
<comment type="function">
    <text evidence="1">Removes C-terminal D-alanyl residues from sugar-peptide cell wall precursors.</text>
</comment>
<evidence type="ECO:0000256" key="15">
    <source>
        <dbReference type="ARBA" id="ARBA00023316"/>
    </source>
</evidence>
<evidence type="ECO:0000256" key="7">
    <source>
        <dbReference type="ARBA" id="ARBA00022519"/>
    </source>
</evidence>
<reference evidence="23 24" key="1">
    <citation type="journal article" date="2011" name="Front. Microbiol.">
        <title>Genomic signatures of strain selection and enhancement in Bacillus atrophaeus var. globigii, a historical biowarfare simulant.</title>
        <authorList>
            <person name="Gibbons H.S."/>
            <person name="Broomall S.M."/>
            <person name="McNew L.A."/>
            <person name="Daligault H."/>
            <person name="Chapman C."/>
            <person name="Bruce D."/>
            <person name="Karavis M."/>
            <person name="Krepps M."/>
            <person name="McGregor P.A."/>
            <person name="Hong C."/>
            <person name="Park K.H."/>
            <person name="Akmal A."/>
            <person name="Feldman A."/>
            <person name="Lin J.S."/>
            <person name="Chang W.E."/>
            <person name="Higgs B.W."/>
            <person name="Demirev P."/>
            <person name="Lindquist J."/>
            <person name="Liem A."/>
            <person name="Fochler E."/>
            <person name="Read T.D."/>
            <person name="Tapia R."/>
            <person name="Johnson S."/>
            <person name="Bishop-Lilly K.A."/>
            <person name="Detter C."/>
            <person name="Han C."/>
            <person name="Sozhamannan S."/>
            <person name="Rosenzweig C.N."/>
            <person name="Skowronski E.W."/>
        </authorList>
    </citation>
    <scope>NUCLEOTIDE SEQUENCE [LARGE SCALE GENOMIC DNA]</scope>
    <source>
        <strain evidence="23 24">AK5</strain>
    </source>
</reference>
<evidence type="ECO:0000256" key="11">
    <source>
        <dbReference type="ARBA" id="ARBA00022801"/>
    </source>
</evidence>
<comment type="similarity">
    <text evidence="4 20">Belongs to the peptidase S11 family.</text>
</comment>
<sequence>MKNSRLVASLVAAVTLTVTHFTIPAHAQGVVPPTPTVNAKAWVLMDYKTGQIIAGENIDEGHGPASLTKMMTSYIIGKEIKSGNISLDDEVTVSRNAWARNFPGSSLMFIEVGRQVRVEDLNRGIIIASGNDACVAMAEHISGTEDAFANLMNAYARELGMHNTVFANSHGLPHPDQITTARDMAVLAQALIRDVPEEYAIYAEREFTFNGIRQYNRNSLLWDRSLNVDGIKTGFTSESGYSLVTSAVDGDTRLITVVMGTASEQARAAESKKLLNYGFRYYETVTAYEAGEQLVSQRIWGGSVDEIRLGTGTEVVVTLPRGQRQNLRANFVLDRTLEAPLAAGEVVGTVNLTLGDRDIASFPLVTLQAVEEGGFFKRIIDSIKKSFSDE</sequence>
<keyword evidence="9" id="KW-0645">Protease</keyword>
<evidence type="ECO:0000256" key="5">
    <source>
        <dbReference type="ARBA" id="ARBA00012448"/>
    </source>
</evidence>
<comment type="pathway">
    <text evidence="17">Glycan biosynthesis.</text>
</comment>
<comment type="subcellular location">
    <subcellularLocation>
        <location evidence="2">Cell inner membrane</location>
        <topology evidence="2">Peripheral membrane protein</topology>
    </subcellularLocation>
</comment>
<keyword evidence="13" id="KW-0573">Peptidoglycan synthesis</keyword>
<dbReference type="Gene3D" id="3.40.710.10">
    <property type="entry name" value="DD-peptidase/beta-lactamase superfamily"/>
    <property type="match status" value="1"/>
</dbReference>
<keyword evidence="15" id="KW-0961">Cell wall biogenesis/degradation</keyword>
<dbReference type="UniPathway" id="UPA00219"/>
<dbReference type="GO" id="GO:0071555">
    <property type="term" value="P:cell wall organization"/>
    <property type="evidence" value="ECO:0007669"/>
    <property type="project" value="UniProtKB-KW"/>
</dbReference>
<dbReference type="Gene3D" id="2.60.410.10">
    <property type="entry name" value="D-Ala-D-Ala carboxypeptidase, C-terminal domain"/>
    <property type="match status" value="1"/>
</dbReference>
<dbReference type="GO" id="GO:0008658">
    <property type="term" value="F:penicillin binding"/>
    <property type="evidence" value="ECO:0007669"/>
    <property type="project" value="UniProtKB-ARBA"/>
</dbReference>
<evidence type="ECO:0000256" key="3">
    <source>
        <dbReference type="ARBA" id="ARBA00004752"/>
    </source>
</evidence>
<evidence type="ECO:0000256" key="18">
    <source>
        <dbReference type="PIRSR" id="PIRSR618044-1"/>
    </source>
</evidence>
<evidence type="ECO:0000313" key="23">
    <source>
        <dbReference type="EMBL" id="RUO22002.1"/>
    </source>
</evidence>
<dbReference type="OrthoDB" id="9795979at2"/>
<dbReference type="Proteomes" id="UP000288212">
    <property type="component" value="Unassembled WGS sequence"/>
</dbReference>
<evidence type="ECO:0000256" key="17">
    <source>
        <dbReference type="ARBA" id="ARBA00060592"/>
    </source>
</evidence>
<dbReference type="InterPro" id="IPR012338">
    <property type="entry name" value="Beta-lactam/transpept-like"/>
</dbReference>
<dbReference type="SMART" id="SM00936">
    <property type="entry name" value="PBP5_C"/>
    <property type="match status" value="1"/>
</dbReference>
<dbReference type="InterPro" id="IPR012907">
    <property type="entry name" value="Peptidase_S11_C"/>
</dbReference>
<evidence type="ECO:0000256" key="16">
    <source>
        <dbReference type="ARBA" id="ARBA00034000"/>
    </source>
</evidence>